<keyword evidence="2" id="KW-1003">Cell membrane</keyword>
<evidence type="ECO:0000256" key="6">
    <source>
        <dbReference type="SAM" id="MobiDB-lite"/>
    </source>
</evidence>
<dbReference type="NCBIfam" id="TIGR01195">
    <property type="entry name" value="oadG_fam"/>
    <property type="match status" value="1"/>
</dbReference>
<evidence type="ECO:0000259" key="8">
    <source>
        <dbReference type="Pfam" id="PF13026"/>
    </source>
</evidence>
<keyword evidence="10" id="KW-1185">Reference proteome</keyword>
<gene>
    <name evidence="9" type="ORF">OCV65_00825</name>
</gene>
<evidence type="ECO:0000256" key="5">
    <source>
        <dbReference type="ARBA" id="ARBA00023136"/>
    </source>
</evidence>
<dbReference type="PROSITE" id="PS51257">
    <property type="entry name" value="PROKAR_LIPOPROTEIN"/>
    <property type="match status" value="1"/>
</dbReference>
<accession>A0ABT2S2R5</accession>
<keyword evidence="4 7" id="KW-1133">Transmembrane helix</keyword>
<evidence type="ECO:0000256" key="4">
    <source>
        <dbReference type="ARBA" id="ARBA00022989"/>
    </source>
</evidence>
<evidence type="ECO:0000313" key="9">
    <source>
        <dbReference type="EMBL" id="MCU6698788.1"/>
    </source>
</evidence>
<evidence type="ECO:0000256" key="2">
    <source>
        <dbReference type="ARBA" id="ARBA00022475"/>
    </source>
</evidence>
<keyword evidence="5 7" id="KW-0472">Membrane</keyword>
<dbReference type="Pfam" id="PF13026">
    <property type="entry name" value="DUF3887"/>
    <property type="match status" value="1"/>
</dbReference>
<comment type="caution">
    <text evidence="9">The sequence shown here is derived from an EMBL/GenBank/DDBJ whole genome shotgun (WGS) entry which is preliminary data.</text>
</comment>
<sequence length="260" mass="28823">MKNKIRVLTGMLIMILLLTAGCGKKETLAYDQQTITQITEFMIDYSSSADEQTVEQLKAMRESTFEDQLANMGLSITPDHFVSVVEAWKAGEKECGAYVDHGAYTIEATADELHVTTEAKFQNRDAELEFVFDKNLYLESLTVGAHYSMGEILKKAGMNTLLGMGTVFVVLILISVIISLFKYIPAMQERMKNKKSKKKDVTDGTEETAQADITEAADNVTEDEELVAVIAAAIAAAEGTTTDGFVVRSIRRRPSNKWNR</sequence>
<feature type="domain" description="DUF3887" evidence="8">
    <location>
        <begin position="52"/>
        <end position="141"/>
    </location>
</feature>
<dbReference type="InterPro" id="IPR024981">
    <property type="entry name" value="DUF3887"/>
</dbReference>
<dbReference type="Proteomes" id="UP001207605">
    <property type="component" value="Unassembled WGS sequence"/>
</dbReference>
<organism evidence="9 10">
    <name type="scientific">Dorea ammoniilytica</name>
    <dbReference type="NCBI Taxonomy" id="2981788"/>
    <lineage>
        <taxon>Bacteria</taxon>
        <taxon>Bacillati</taxon>
        <taxon>Bacillota</taxon>
        <taxon>Clostridia</taxon>
        <taxon>Lachnospirales</taxon>
        <taxon>Lachnospiraceae</taxon>
        <taxon>Dorea</taxon>
    </lineage>
</organism>
<name>A0ABT2S2R5_9FIRM</name>
<evidence type="ECO:0000313" key="10">
    <source>
        <dbReference type="Proteomes" id="UP001207605"/>
    </source>
</evidence>
<comment type="subcellular location">
    <subcellularLocation>
        <location evidence="1">Cell membrane</location>
    </subcellularLocation>
</comment>
<reference evidence="9 10" key="1">
    <citation type="journal article" date="2021" name="ISME Commun">
        <title>Automated analysis of genomic sequences facilitates high-throughput and comprehensive description of bacteria.</title>
        <authorList>
            <person name="Hitch T.C.A."/>
        </authorList>
    </citation>
    <scope>NUCLEOTIDE SEQUENCE [LARGE SCALE GENOMIC DNA]</scope>
    <source>
        <strain evidence="9 10">Sanger_02</strain>
    </source>
</reference>
<protein>
    <submittedName>
        <fullName evidence="9">OadG family transporter subunit</fullName>
    </submittedName>
</protein>
<feature type="transmembrane region" description="Helical" evidence="7">
    <location>
        <begin position="161"/>
        <end position="184"/>
    </location>
</feature>
<dbReference type="RefSeq" id="WP_262580590.1">
    <property type="nucleotide sequence ID" value="NZ_JAOQJV010000001.1"/>
</dbReference>
<feature type="region of interest" description="Disordered" evidence="6">
    <location>
        <begin position="194"/>
        <end position="213"/>
    </location>
</feature>
<dbReference type="Pfam" id="PF04277">
    <property type="entry name" value="OAD_gamma"/>
    <property type="match status" value="1"/>
</dbReference>
<dbReference type="InterPro" id="IPR005899">
    <property type="entry name" value="Na_pump_deCOase"/>
</dbReference>
<dbReference type="EMBL" id="JAOQJV010000001">
    <property type="protein sequence ID" value="MCU6698788.1"/>
    <property type="molecule type" value="Genomic_DNA"/>
</dbReference>
<evidence type="ECO:0000256" key="3">
    <source>
        <dbReference type="ARBA" id="ARBA00022692"/>
    </source>
</evidence>
<evidence type="ECO:0000256" key="1">
    <source>
        <dbReference type="ARBA" id="ARBA00004236"/>
    </source>
</evidence>
<evidence type="ECO:0000256" key="7">
    <source>
        <dbReference type="SAM" id="Phobius"/>
    </source>
</evidence>
<proteinExistence type="predicted"/>
<keyword evidence="3 7" id="KW-0812">Transmembrane</keyword>